<evidence type="ECO:0000313" key="3">
    <source>
        <dbReference type="EMBL" id="GLX83757.1"/>
    </source>
</evidence>
<evidence type="ECO:0000313" key="4">
    <source>
        <dbReference type="Proteomes" id="UP001157134"/>
    </source>
</evidence>
<dbReference type="EMBL" id="BSSV01000001">
    <property type="protein sequence ID" value="GLX83757.1"/>
    <property type="molecule type" value="Genomic_DNA"/>
</dbReference>
<name>A0ABQ6H6I6_9GAMM</name>
<feature type="signal peptide" evidence="1">
    <location>
        <begin position="1"/>
        <end position="22"/>
    </location>
</feature>
<dbReference type="Proteomes" id="UP001157134">
    <property type="component" value="Unassembled WGS sequence"/>
</dbReference>
<protein>
    <recommendedName>
        <fullName evidence="2">Ice-binding protein C-terminal domain-containing protein</fullName>
    </recommendedName>
</protein>
<dbReference type="Pfam" id="PF07589">
    <property type="entry name" value="PEP-CTERM"/>
    <property type="match status" value="1"/>
</dbReference>
<dbReference type="NCBIfam" id="TIGR02595">
    <property type="entry name" value="PEP_CTERM"/>
    <property type="match status" value="1"/>
</dbReference>
<feature type="domain" description="Ice-binding protein C-terminal" evidence="2">
    <location>
        <begin position="176"/>
        <end position="198"/>
    </location>
</feature>
<evidence type="ECO:0000259" key="2">
    <source>
        <dbReference type="Pfam" id="PF07589"/>
    </source>
</evidence>
<dbReference type="NCBIfam" id="NF038118">
    <property type="entry name" value="PEP_CTERM_CCXG"/>
    <property type="match status" value="1"/>
</dbReference>
<keyword evidence="1" id="KW-0732">Signal</keyword>
<dbReference type="RefSeq" id="WP_284295287.1">
    <property type="nucleotide sequence ID" value="NZ_BSSV01000001.1"/>
</dbReference>
<comment type="caution">
    <text evidence="3">The sequence shown here is derived from an EMBL/GenBank/DDBJ whole genome shotgun (WGS) entry which is preliminary data.</text>
</comment>
<accession>A0ABQ6H6I6</accession>
<sequence length="200" mass="22063">MTKLFSTAIALTCLAFSQLSHAGLITFETKSLNGAVLADDLKSSWQANSNQVTTRELDAFNLVDIGRNTIGHLNVEFYIAEQGFWTFDFGLDAGFGADLYVDGALAVSRTDDLWWTRNWQHGDVFSLDNFEFSQGNHSIDLFFAENCCDGLSTIRLTNHATQEVSVLSSQSLPTASVPEPDTRALFALGALGLIMRRKKK</sequence>
<proteinExistence type="predicted"/>
<keyword evidence="4" id="KW-1185">Reference proteome</keyword>
<evidence type="ECO:0000256" key="1">
    <source>
        <dbReference type="SAM" id="SignalP"/>
    </source>
</evidence>
<gene>
    <name evidence="3" type="ORF">tloyanaT_00090</name>
</gene>
<reference evidence="3 4" key="1">
    <citation type="submission" date="2023-03" db="EMBL/GenBank/DDBJ databases">
        <title>Thalassotalea loyana LMG 22536T draft genome sequence.</title>
        <authorList>
            <person name="Sawabe T."/>
        </authorList>
    </citation>
    <scope>NUCLEOTIDE SEQUENCE [LARGE SCALE GENOMIC DNA]</scope>
    <source>
        <strain evidence="3 4">LMG 22536</strain>
    </source>
</reference>
<feature type="chain" id="PRO_5047519482" description="Ice-binding protein C-terminal domain-containing protein" evidence="1">
    <location>
        <begin position="23"/>
        <end position="200"/>
    </location>
</feature>
<organism evidence="3 4">
    <name type="scientific">Thalassotalea loyana</name>
    <dbReference type="NCBI Taxonomy" id="280483"/>
    <lineage>
        <taxon>Bacteria</taxon>
        <taxon>Pseudomonadati</taxon>
        <taxon>Pseudomonadota</taxon>
        <taxon>Gammaproteobacteria</taxon>
        <taxon>Alteromonadales</taxon>
        <taxon>Colwelliaceae</taxon>
        <taxon>Thalassotalea</taxon>
    </lineage>
</organism>
<dbReference type="InterPro" id="IPR013424">
    <property type="entry name" value="Ice-binding_C"/>
</dbReference>